<proteinExistence type="predicted"/>
<evidence type="ECO:0000313" key="2">
    <source>
        <dbReference type="Proteomes" id="UP000051783"/>
    </source>
</evidence>
<evidence type="ECO:0000313" key="1">
    <source>
        <dbReference type="EMBL" id="KRO07772.1"/>
    </source>
</evidence>
<dbReference type="RefSeq" id="WP_057707518.1">
    <property type="nucleotide sequence ID" value="NZ_JQCL01000098.1"/>
</dbReference>
<dbReference type="EMBL" id="JQCL01000098">
    <property type="protein sequence ID" value="KRO07772.1"/>
    <property type="molecule type" value="Genomic_DNA"/>
</dbReference>
<reference evidence="1 2" key="1">
    <citation type="journal article" date="2015" name="Genome Announc.">
        <title>Expanding the biotechnology potential of lactobacilli through comparative genomics of 213 strains and associated genera.</title>
        <authorList>
            <person name="Sun Z."/>
            <person name="Harris H.M."/>
            <person name="McCann A."/>
            <person name="Guo C."/>
            <person name="Argimon S."/>
            <person name="Zhang W."/>
            <person name="Yang X."/>
            <person name="Jeffery I.B."/>
            <person name="Cooney J.C."/>
            <person name="Kagawa T.F."/>
            <person name="Liu W."/>
            <person name="Song Y."/>
            <person name="Salvetti E."/>
            <person name="Wrobel A."/>
            <person name="Rasinkangas P."/>
            <person name="Parkhill J."/>
            <person name="Rea M.C."/>
            <person name="O'Sullivan O."/>
            <person name="Ritari J."/>
            <person name="Douillard F.P."/>
            <person name="Paul Ross R."/>
            <person name="Yang R."/>
            <person name="Briner A.E."/>
            <person name="Felis G.E."/>
            <person name="de Vos W.M."/>
            <person name="Barrangou R."/>
            <person name="Klaenhammer T.R."/>
            <person name="Caufield P.W."/>
            <person name="Cui Y."/>
            <person name="Zhang H."/>
            <person name="O'Toole P.W."/>
        </authorList>
    </citation>
    <scope>NUCLEOTIDE SEQUENCE [LARGE SCALE GENOMIC DNA]</scope>
    <source>
        <strain evidence="1 2">LMG 26013</strain>
    </source>
</reference>
<keyword evidence="2" id="KW-1185">Reference proteome</keyword>
<dbReference type="AlphaFoldDB" id="A0A0R2M5T3"/>
<comment type="caution">
    <text evidence="1">The sequence shown here is derived from an EMBL/GenBank/DDBJ whole genome shotgun (WGS) entry which is preliminary data.</text>
</comment>
<accession>A0A0R2M5T3</accession>
<dbReference type="OrthoDB" id="2318276at2"/>
<dbReference type="Proteomes" id="UP000051783">
    <property type="component" value="Unassembled WGS sequence"/>
</dbReference>
<gene>
    <name evidence="1" type="ORF">IV64_GL001226</name>
</gene>
<dbReference type="PATRIC" id="fig|942150.3.peg.1263"/>
<organism evidence="1 2">
    <name type="scientific">Lactiplantibacillus xiangfangensis</name>
    <dbReference type="NCBI Taxonomy" id="942150"/>
    <lineage>
        <taxon>Bacteria</taxon>
        <taxon>Bacillati</taxon>
        <taxon>Bacillota</taxon>
        <taxon>Bacilli</taxon>
        <taxon>Lactobacillales</taxon>
        <taxon>Lactobacillaceae</taxon>
        <taxon>Lactiplantibacillus</taxon>
    </lineage>
</organism>
<dbReference type="STRING" id="942150.IV64_GL001226"/>
<name>A0A0R2M5T3_9LACO</name>
<protein>
    <submittedName>
        <fullName evidence="1">Uncharacterized protein</fullName>
    </submittedName>
</protein>
<sequence length="89" mass="10303">MEIYPGHAKTKYLVWPDQNIREEAKQLEPNWFTLNADHTVTYDSFGVHTFEADQTATVSEAHILKQLRADHAAKKVYGMLDQLQVVKHH</sequence>